<comment type="caution">
    <text evidence="11">The sequence shown here is derived from an EMBL/GenBank/DDBJ whole genome shotgun (WGS) entry which is preliminary data.</text>
</comment>
<evidence type="ECO:0000256" key="5">
    <source>
        <dbReference type="ARBA" id="ARBA00022840"/>
    </source>
</evidence>
<evidence type="ECO:0000256" key="2">
    <source>
        <dbReference type="ARBA" id="ARBA00007145"/>
    </source>
</evidence>
<dbReference type="RefSeq" id="WP_116625109.1">
    <property type="nucleotide sequence ID" value="NZ_QURN01000014.1"/>
</dbReference>
<dbReference type="PANTHER" id="PTHR23090">
    <property type="entry name" value="NH 3 /GLUTAMINE-DEPENDENT NAD + SYNTHETASE"/>
    <property type="match status" value="1"/>
</dbReference>
<dbReference type="EC" id="6.3.5.1" evidence="7 8"/>
<feature type="active site" description="For glutaminase activity" evidence="7">
    <location>
        <position position="117"/>
    </location>
</feature>
<dbReference type="Gene3D" id="3.40.50.620">
    <property type="entry name" value="HUPs"/>
    <property type="match status" value="1"/>
</dbReference>
<evidence type="ECO:0000313" key="12">
    <source>
        <dbReference type="Proteomes" id="UP000262379"/>
    </source>
</evidence>
<feature type="binding site" evidence="7">
    <location>
        <begin position="296"/>
        <end position="303"/>
    </location>
    <ligand>
        <name>ATP</name>
        <dbReference type="ChEBI" id="CHEBI:30616"/>
    </ligand>
</feature>
<keyword evidence="12" id="KW-1185">Reference proteome</keyword>
<name>A0A371X929_9HYPH</name>
<feature type="binding site" evidence="7">
    <location>
        <position position="403"/>
    </location>
    <ligand>
        <name>ATP</name>
        <dbReference type="ChEBI" id="CHEBI:30616"/>
    </ligand>
</feature>
<comment type="function">
    <text evidence="7">Catalyzes the ATP-dependent amidation of deamido-NAD to form NAD. Uses L-glutamine as a nitrogen source.</text>
</comment>
<dbReference type="GO" id="GO:0005524">
    <property type="term" value="F:ATP binding"/>
    <property type="evidence" value="ECO:0007669"/>
    <property type="project" value="UniProtKB-UniRule"/>
</dbReference>
<keyword evidence="3 7" id="KW-0436">Ligase</keyword>
<dbReference type="PROSITE" id="PS50263">
    <property type="entry name" value="CN_HYDROLASE"/>
    <property type="match status" value="1"/>
</dbReference>
<feature type="binding site" evidence="7">
    <location>
        <position position="123"/>
    </location>
    <ligand>
        <name>L-glutamine</name>
        <dbReference type="ChEBI" id="CHEBI:58359"/>
    </ligand>
</feature>
<dbReference type="CDD" id="cd00553">
    <property type="entry name" value="NAD_synthase"/>
    <property type="match status" value="1"/>
</dbReference>
<evidence type="ECO:0000256" key="9">
    <source>
        <dbReference type="RuleBase" id="RU003811"/>
    </source>
</evidence>
<protein>
    <recommendedName>
        <fullName evidence="7 8">Glutamine-dependent NAD(+) synthetase</fullName>
        <ecNumber evidence="7 8">6.3.5.1</ecNumber>
    </recommendedName>
    <alternativeName>
        <fullName evidence="7 8">NAD(+) synthase [glutamine-hydrolyzing]</fullName>
    </alternativeName>
</protein>
<dbReference type="NCBIfam" id="TIGR00552">
    <property type="entry name" value="nadE"/>
    <property type="match status" value="1"/>
</dbReference>
<evidence type="ECO:0000256" key="7">
    <source>
        <dbReference type="HAMAP-Rule" id="MF_02090"/>
    </source>
</evidence>
<sequence>MTKKLDVLRIAVAQLNPTVGDIKGNLAKAREARAEAARHGADLVLYTELFLAGYPPEDLVVRPAFLKACEKAAKEIAADTADGGPGVIIGTPLQRKSGRHNSVIVADGGKIIAERYKIDLPNYGEFDEKRVFQPGPDMPGPVNFRGVRLGIPICEDIWGDQDVCETLAESGAEILLVPNGSPYYRAKIDVRHQIVIKQVIETGLPMLYANQLGGQDDLVFDGASFAINADKSLAFQMSQFEDVTAVTTWKRVGETWVCEEGPMSKLPEREEADYRACMLGLRDYVNKNGFKDVVLGLSGGIDSAICAALAVDALGEERVRCIMMPYHYTSKDSLKDAEDCARALGCAYDVVPIFKPVGGFLEALGPLFEGTKEGITEENLQSRARGTILMAVSNKFGSMVVTTGNKSEMSVGYATLYGDMNGGFNPIKDLYKMQVYALSSWRNDHVPPGAFGPSGEVIPHNIIDKAPSAELRPNQTDQDSLPPYPVLDAILEGLVEGELGVDDIVKQGFDRATVERVEHLLYIAEYKRRQAAPGVKITKKNFGRDRRYPITNRFRDRV</sequence>
<feature type="active site" description="Nucleophile; for glutaminase activity" evidence="7">
    <location>
        <position position="154"/>
    </location>
</feature>
<feature type="binding site" evidence="7">
    <location>
        <position position="379"/>
    </location>
    <ligand>
        <name>deamido-NAD(+)</name>
        <dbReference type="ChEBI" id="CHEBI:58437"/>
        <note>ligand shared between two neighboring subunits</note>
    </ligand>
</feature>
<evidence type="ECO:0000256" key="3">
    <source>
        <dbReference type="ARBA" id="ARBA00022598"/>
    </source>
</evidence>
<evidence type="ECO:0000256" key="6">
    <source>
        <dbReference type="ARBA" id="ARBA00023027"/>
    </source>
</evidence>
<dbReference type="UniPathway" id="UPA00253">
    <property type="reaction ID" value="UER00334"/>
</dbReference>
<comment type="similarity">
    <text evidence="9">Belongs to the NAD synthetase family.</text>
</comment>
<dbReference type="Proteomes" id="UP000262379">
    <property type="component" value="Unassembled WGS sequence"/>
</dbReference>
<accession>A0A371X929</accession>
<dbReference type="HAMAP" id="MF_02090">
    <property type="entry name" value="NadE_glutamine_dep"/>
    <property type="match status" value="1"/>
</dbReference>
<evidence type="ECO:0000259" key="10">
    <source>
        <dbReference type="PROSITE" id="PS50263"/>
    </source>
</evidence>
<keyword evidence="5 7" id="KW-0067">ATP-binding</keyword>
<feature type="active site" description="Proton acceptor; for glutaminase activity" evidence="7">
    <location>
        <position position="48"/>
    </location>
</feature>
<evidence type="ECO:0000313" key="11">
    <source>
        <dbReference type="EMBL" id="RFC65738.1"/>
    </source>
</evidence>
<dbReference type="AlphaFoldDB" id="A0A371X929"/>
<dbReference type="InterPro" id="IPR003010">
    <property type="entry name" value="C-N_Hydrolase"/>
</dbReference>
<dbReference type="NCBIfam" id="NF010588">
    <property type="entry name" value="PRK13981.1"/>
    <property type="match status" value="1"/>
</dbReference>
<dbReference type="InterPro" id="IPR014445">
    <property type="entry name" value="Gln-dep_NAD_synthase"/>
</dbReference>
<feature type="binding site" evidence="7">
    <location>
        <position position="187"/>
    </location>
    <ligand>
        <name>L-glutamine</name>
        <dbReference type="ChEBI" id="CHEBI:58359"/>
    </ligand>
</feature>
<dbReference type="GO" id="GO:0009435">
    <property type="term" value="P:NAD+ biosynthetic process"/>
    <property type="evidence" value="ECO:0007669"/>
    <property type="project" value="UniProtKB-UniRule"/>
</dbReference>
<feature type="binding site" evidence="7">
    <location>
        <position position="181"/>
    </location>
    <ligand>
        <name>L-glutamine</name>
        <dbReference type="ChEBI" id="CHEBI:58359"/>
    </ligand>
</feature>
<organism evidence="11 12">
    <name type="scientific">Mesorhizobium denitrificans</name>
    <dbReference type="NCBI Taxonomy" id="2294114"/>
    <lineage>
        <taxon>Bacteria</taxon>
        <taxon>Pseudomonadati</taxon>
        <taxon>Pseudomonadota</taxon>
        <taxon>Alphaproteobacteria</taxon>
        <taxon>Hyphomicrobiales</taxon>
        <taxon>Phyllobacteriaceae</taxon>
        <taxon>Mesorhizobium</taxon>
    </lineage>
</organism>
<dbReference type="Pfam" id="PF00795">
    <property type="entry name" value="CN_hydrolase"/>
    <property type="match status" value="1"/>
</dbReference>
<comment type="pathway">
    <text evidence="1 7 8">Cofactor biosynthesis; NAD(+) biosynthesis; NAD(+) from deamido-NAD(+) (L-Gln route): step 1/1.</text>
</comment>
<evidence type="ECO:0000256" key="8">
    <source>
        <dbReference type="PIRNR" id="PIRNR006630"/>
    </source>
</evidence>
<evidence type="ECO:0000256" key="1">
    <source>
        <dbReference type="ARBA" id="ARBA00005188"/>
    </source>
</evidence>
<keyword evidence="6 7" id="KW-0520">NAD</keyword>
<dbReference type="CDD" id="cd07570">
    <property type="entry name" value="GAT_Gln-NAD-synth"/>
    <property type="match status" value="1"/>
</dbReference>
<dbReference type="GO" id="GO:0004359">
    <property type="term" value="F:glutaminase activity"/>
    <property type="evidence" value="ECO:0007669"/>
    <property type="project" value="InterPro"/>
</dbReference>
<dbReference type="PIRSF" id="PIRSF006630">
    <property type="entry name" value="NADS_GAT"/>
    <property type="match status" value="1"/>
</dbReference>
<gene>
    <name evidence="7" type="primary">nadE</name>
    <name evidence="11" type="ORF">DY251_17025</name>
</gene>
<comment type="caution">
    <text evidence="7">Lacks conserved residue(s) required for the propagation of feature annotation.</text>
</comment>
<dbReference type="InterPro" id="IPR036526">
    <property type="entry name" value="C-N_Hydrolase_sf"/>
</dbReference>
<feature type="binding site" evidence="7">
    <location>
        <position position="408"/>
    </location>
    <ligand>
        <name>deamido-NAD(+)</name>
        <dbReference type="ChEBI" id="CHEBI:58437"/>
        <note>ligand shared between two neighboring subunits</note>
    </ligand>
</feature>
<dbReference type="EMBL" id="QURN01000014">
    <property type="protein sequence ID" value="RFC65738.1"/>
    <property type="molecule type" value="Genomic_DNA"/>
</dbReference>
<dbReference type="InterPro" id="IPR014729">
    <property type="entry name" value="Rossmann-like_a/b/a_fold"/>
</dbReference>
<feature type="domain" description="CN hydrolase" evidence="10">
    <location>
        <begin position="8"/>
        <end position="252"/>
    </location>
</feature>
<dbReference type="GO" id="GO:0003952">
    <property type="term" value="F:NAD+ synthase (glutamine-hydrolyzing) activity"/>
    <property type="evidence" value="ECO:0007669"/>
    <property type="project" value="UniProtKB-UniRule"/>
</dbReference>
<dbReference type="InterPro" id="IPR003694">
    <property type="entry name" value="NAD_synthase"/>
</dbReference>
<dbReference type="SUPFAM" id="SSF52402">
    <property type="entry name" value="Adenine nucleotide alpha hydrolases-like"/>
    <property type="match status" value="1"/>
</dbReference>
<dbReference type="GO" id="GO:0008795">
    <property type="term" value="F:NAD+ synthase activity"/>
    <property type="evidence" value="ECO:0007669"/>
    <property type="project" value="UniProtKB-UniRule"/>
</dbReference>
<comment type="similarity">
    <text evidence="2 7 8">In the C-terminal section; belongs to the NAD synthetase family.</text>
</comment>
<dbReference type="PANTHER" id="PTHR23090:SF9">
    <property type="entry name" value="GLUTAMINE-DEPENDENT NAD(+) SYNTHETASE"/>
    <property type="match status" value="1"/>
</dbReference>
<dbReference type="GO" id="GO:0005737">
    <property type="term" value="C:cytoplasm"/>
    <property type="evidence" value="ECO:0007669"/>
    <property type="project" value="InterPro"/>
</dbReference>
<dbReference type="Gene3D" id="3.60.110.10">
    <property type="entry name" value="Carbon-nitrogen hydrolase"/>
    <property type="match status" value="1"/>
</dbReference>
<proteinExistence type="inferred from homology"/>
<dbReference type="Pfam" id="PF02540">
    <property type="entry name" value="NAD_synthase"/>
    <property type="match status" value="1"/>
</dbReference>
<dbReference type="FunFam" id="3.40.50.620:FF:000106">
    <property type="entry name" value="Glutamine-dependent NAD(+) synthetase"/>
    <property type="match status" value="1"/>
</dbReference>
<dbReference type="SUPFAM" id="SSF56317">
    <property type="entry name" value="Carbon-nitrogen hydrolase"/>
    <property type="match status" value="1"/>
</dbReference>
<feature type="binding site" evidence="7">
    <location>
        <position position="527"/>
    </location>
    <ligand>
        <name>deamido-NAD(+)</name>
        <dbReference type="ChEBI" id="CHEBI:58437"/>
        <note>ligand shared between two neighboring subunits</note>
    </ligand>
</feature>
<comment type="catalytic activity">
    <reaction evidence="7 8">
        <text>deamido-NAD(+) + L-glutamine + ATP + H2O = L-glutamate + AMP + diphosphate + NAD(+) + H(+)</text>
        <dbReference type="Rhea" id="RHEA:24384"/>
        <dbReference type="ChEBI" id="CHEBI:15377"/>
        <dbReference type="ChEBI" id="CHEBI:15378"/>
        <dbReference type="ChEBI" id="CHEBI:29985"/>
        <dbReference type="ChEBI" id="CHEBI:30616"/>
        <dbReference type="ChEBI" id="CHEBI:33019"/>
        <dbReference type="ChEBI" id="CHEBI:57540"/>
        <dbReference type="ChEBI" id="CHEBI:58359"/>
        <dbReference type="ChEBI" id="CHEBI:58437"/>
        <dbReference type="ChEBI" id="CHEBI:456215"/>
        <dbReference type="EC" id="6.3.5.1"/>
    </reaction>
</comment>
<dbReference type="InterPro" id="IPR022310">
    <property type="entry name" value="NAD/GMP_synthase"/>
</dbReference>
<reference evidence="12" key="1">
    <citation type="submission" date="2018-08" db="EMBL/GenBank/DDBJ databases">
        <authorList>
            <person name="Im W.T."/>
        </authorList>
    </citation>
    <scope>NUCLEOTIDE SEQUENCE [LARGE SCALE GENOMIC DNA]</scope>
    <source>
        <strain evidence="12">LA-28</strain>
    </source>
</reference>
<keyword evidence="4 7" id="KW-0547">Nucleotide-binding</keyword>
<evidence type="ECO:0000256" key="4">
    <source>
        <dbReference type="ARBA" id="ARBA00022741"/>
    </source>
</evidence>